<dbReference type="Proteomes" id="UP000008144">
    <property type="component" value="Unassembled WGS sequence"/>
</dbReference>
<dbReference type="AlphaFoldDB" id="H2XZT2"/>
<evidence type="ECO:0000256" key="9">
    <source>
        <dbReference type="ARBA" id="ARBA00023136"/>
    </source>
</evidence>
<reference evidence="12" key="1">
    <citation type="journal article" date="2002" name="Science">
        <title>The draft genome of Ciona intestinalis: insights into chordate and vertebrate origins.</title>
        <authorList>
            <person name="Dehal P."/>
            <person name="Satou Y."/>
            <person name="Campbell R.K."/>
            <person name="Chapman J."/>
            <person name="Degnan B."/>
            <person name="De Tomaso A."/>
            <person name="Davidson B."/>
            <person name="Di Gregorio A."/>
            <person name="Gelpke M."/>
            <person name="Goodstein D.M."/>
            <person name="Harafuji N."/>
            <person name="Hastings K.E."/>
            <person name="Ho I."/>
            <person name="Hotta K."/>
            <person name="Huang W."/>
            <person name="Kawashima T."/>
            <person name="Lemaire P."/>
            <person name="Martinez D."/>
            <person name="Meinertzhagen I.A."/>
            <person name="Necula S."/>
            <person name="Nonaka M."/>
            <person name="Putnam N."/>
            <person name="Rash S."/>
            <person name="Saiga H."/>
            <person name="Satake M."/>
            <person name="Terry A."/>
            <person name="Yamada L."/>
            <person name="Wang H.G."/>
            <person name="Awazu S."/>
            <person name="Azumi K."/>
            <person name="Boore J."/>
            <person name="Branno M."/>
            <person name="Chin-Bow S."/>
            <person name="DeSantis R."/>
            <person name="Doyle S."/>
            <person name="Francino P."/>
            <person name="Keys D.N."/>
            <person name="Haga S."/>
            <person name="Hayashi H."/>
            <person name="Hino K."/>
            <person name="Imai K.S."/>
            <person name="Inaba K."/>
            <person name="Kano S."/>
            <person name="Kobayashi K."/>
            <person name="Kobayashi M."/>
            <person name="Lee B.I."/>
            <person name="Makabe K.W."/>
            <person name="Manohar C."/>
            <person name="Matassi G."/>
            <person name="Medina M."/>
            <person name="Mochizuki Y."/>
            <person name="Mount S."/>
            <person name="Morishita T."/>
            <person name="Miura S."/>
            <person name="Nakayama A."/>
            <person name="Nishizaka S."/>
            <person name="Nomoto H."/>
            <person name="Ohta F."/>
            <person name="Oishi K."/>
            <person name="Rigoutsos I."/>
            <person name="Sano M."/>
            <person name="Sasaki A."/>
            <person name="Sasakura Y."/>
            <person name="Shoguchi E."/>
            <person name="Shin-i T."/>
            <person name="Spagnuolo A."/>
            <person name="Stainier D."/>
            <person name="Suzuki M.M."/>
            <person name="Tassy O."/>
            <person name="Takatori N."/>
            <person name="Tokuoka M."/>
            <person name="Yagi K."/>
            <person name="Yoshizaki F."/>
            <person name="Wada S."/>
            <person name="Zhang C."/>
            <person name="Hyatt P.D."/>
            <person name="Larimer F."/>
            <person name="Detter C."/>
            <person name="Doggett N."/>
            <person name="Glavina T."/>
            <person name="Hawkins T."/>
            <person name="Richardson P."/>
            <person name="Lucas S."/>
            <person name="Kohara Y."/>
            <person name="Levine M."/>
            <person name="Satoh N."/>
            <person name="Rokhsar D.S."/>
        </authorList>
    </citation>
    <scope>NUCLEOTIDE SEQUENCE [LARGE SCALE GENOMIC DNA]</scope>
</reference>
<dbReference type="STRING" id="7719.ENSCINP00000035166"/>
<dbReference type="GO" id="GO:0016758">
    <property type="term" value="F:hexosyltransferase activity"/>
    <property type="evidence" value="ECO:0007669"/>
    <property type="project" value="InterPro"/>
</dbReference>
<evidence type="ECO:0000256" key="6">
    <source>
        <dbReference type="ARBA" id="ARBA00022968"/>
    </source>
</evidence>
<dbReference type="Pfam" id="PF01762">
    <property type="entry name" value="Galactosyl_T"/>
    <property type="match status" value="1"/>
</dbReference>
<keyword evidence="12" id="KW-1185">Reference proteome</keyword>
<dbReference type="OMA" id="INSHAKH"/>
<keyword evidence="7" id="KW-1133">Transmembrane helix</keyword>
<dbReference type="Gene3D" id="3.90.550.50">
    <property type="match status" value="1"/>
</dbReference>
<accession>H2XZT2</accession>
<name>H2XZT2_CIOIN</name>
<dbReference type="FunFam" id="3.90.550.50:FF:000064">
    <property type="entry name" value="Hexosyltransferase"/>
    <property type="match status" value="1"/>
</dbReference>
<dbReference type="GO" id="GO:0016757">
    <property type="term" value="F:glycosyltransferase activity"/>
    <property type="evidence" value="ECO:0000318"/>
    <property type="project" value="GO_Central"/>
</dbReference>
<keyword evidence="4" id="KW-0808">Transferase</keyword>
<evidence type="ECO:0000256" key="3">
    <source>
        <dbReference type="ARBA" id="ARBA00022676"/>
    </source>
</evidence>
<dbReference type="HOGENOM" id="CLU_036849_4_0_1"/>
<reference evidence="11" key="3">
    <citation type="submission" date="2025-09" db="UniProtKB">
        <authorList>
            <consortium name="Ensembl"/>
        </authorList>
    </citation>
    <scope>IDENTIFICATION</scope>
</reference>
<dbReference type="GO" id="GO:0000139">
    <property type="term" value="C:Golgi membrane"/>
    <property type="evidence" value="ECO:0000318"/>
    <property type="project" value="GO_Central"/>
</dbReference>
<evidence type="ECO:0000256" key="7">
    <source>
        <dbReference type="ARBA" id="ARBA00022989"/>
    </source>
</evidence>
<dbReference type="InParanoid" id="H2XZT2"/>
<comment type="similarity">
    <text evidence="2 10">Belongs to the glycosyltransferase 31 family.</text>
</comment>
<evidence type="ECO:0000256" key="2">
    <source>
        <dbReference type="ARBA" id="ARBA00008661"/>
    </source>
</evidence>
<protein>
    <recommendedName>
        <fullName evidence="10">Hexosyltransferase</fullName>
        <ecNumber evidence="10">2.4.1.-</ecNumber>
    </recommendedName>
</protein>
<evidence type="ECO:0000313" key="12">
    <source>
        <dbReference type="Proteomes" id="UP000008144"/>
    </source>
</evidence>
<keyword evidence="8 10" id="KW-0333">Golgi apparatus</keyword>
<dbReference type="InterPro" id="IPR002659">
    <property type="entry name" value="Glyco_trans_31"/>
</dbReference>
<sequence length="240" mass="27567">RKYYALEPWKVKLNINVSNNDPDTTWRMVTFVKSTATRHKERELIRRTWASISLVSGTRFETIFVIGEAPSETAKALIKEESERYGDILHFNGPDNYTHICSKTLSGMKWAKENLSPETFYTSSDDDVTVDLAEVIQNIETNIEKASSEKWPEFPILCGYLKGKTDPPHRDKNDKWYIPSSIYKWTVFPQFCFGAYYTTSVSVVSQLYTEALTSKVLGHLDDVWLTGVVRERIGMPDTMV</sequence>
<evidence type="ECO:0000256" key="10">
    <source>
        <dbReference type="RuleBase" id="RU363063"/>
    </source>
</evidence>
<reference evidence="11" key="2">
    <citation type="submission" date="2025-08" db="UniProtKB">
        <authorList>
            <consortium name="Ensembl"/>
        </authorList>
    </citation>
    <scope>IDENTIFICATION</scope>
</reference>
<organism evidence="11 12">
    <name type="scientific">Ciona intestinalis</name>
    <name type="common">Transparent sea squirt</name>
    <name type="synonym">Ascidia intestinalis</name>
    <dbReference type="NCBI Taxonomy" id="7719"/>
    <lineage>
        <taxon>Eukaryota</taxon>
        <taxon>Metazoa</taxon>
        <taxon>Chordata</taxon>
        <taxon>Tunicata</taxon>
        <taxon>Ascidiacea</taxon>
        <taxon>Phlebobranchia</taxon>
        <taxon>Cionidae</taxon>
        <taxon>Ciona</taxon>
    </lineage>
</organism>
<evidence type="ECO:0000256" key="1">
    <source>
        <dbReference type="ARBA" id="ARBA00004323"/>
    </source>
</evidence>
<comment type="subcellular location">
    <subcellularLocation>
        <location evidence="1 10">Golgi apparatus membrane</location>
        <topology evidence="1 10">Single-pass type II membrane protein</topology>
    </subcellularLocation>
</comment>
<dbReference type="EC" id="2.4.1.-" evidence="10"/>
<keyword evidence="3 10" id="KW-0328">Glycosyltransferase</keyword>
<evidence type="ECO:0000256" key="5">
    <source>
        <dbReference type="ARBA" id="ARBA00022692"/>
    </source>
</evidence>
<proteinExistence type="inferred from homology"/>
<evidence type="ECO:0000313" key="11">
    <source>
        <dbReference type="Ensembl" id="ENSCINP00000035166.1"/>
    </source>
</evidence>
<keyword evidence="9" id="KW-0472">Membrane</keyword>
<evidence type="ECO:0000256" key="8">
    <source>
        <dbReference type="ARBA" id="ARBA00023034"/>
    </source>
</evidence>
<dbReference type="Ensembl" id="ENSCINT00000032917.1">
    <property type="protein sequence ID" value="ENSCINP00000035166.1"/>
    <property type="gene ID" value="ENSCING00000022481.1"/>
</dbReference>
<dbReference type="GeneTree" id="ENSGT00940000163442"/>
<keyword evidence="5" id="KW-0812">Transmembrane</keyword>
<dbReference type="PANTHER" id="PTHR11214:SF283">
    <property type="entry name" value="N-ACETYLLACTOSAMINIDE BETA-1,3-N-ACETYLGLUCOSAMINYLTRANSFERASE 4-LIKE"/>
    <property type="match status" value="1"/>
</dbReference>
<dbReference type="PANTHER" id="PTHR11214">
    <property type="entry name" value="BETA-1,3-N-ACETYLGLUCOSAMINYLTRANSFERASE"/>
    <property type="match status" value="1"/>
</dbReference>
<dbReference type="GO" id="GO:0006493">
    <property type="term" value="P:protein O-linked glycosylation"/>
    <property type="evidence" value="ECO:0000318"/>
    <property type="project" value="GO_Central"/>
</dbReference>
<evidence type="ECO:0000256" key="4">
    <source>
        <dbReference type="ARBA" id="ARBA00022679"/>
    </source>
</evidence>
<keyword evidence="6" id="KW-0735">Signal-anchor</keyword>